<evidence type="ECO:0000256" key="9">
    <source>
        <dbReference type="ARBA" id="ARBA00037052"/>
    </source>
</evidence>
<keyword evidence="5" id="KW-0809">Transit peptide</keyword>
<dbReference type="PANTHER" id="PTHR43380">
    <property type="entry name" value="2-OXOISOVALERATE DEHYDROGENASE SUBUNIT ALPHA, MITOCHONDRIAL"/>
    <property type="match status" value="1"/>
</dbReference>
<comment type="function">
    <text evidence="12">The branched-chain alpha-keto dehydrogenase complex catalyzes the overall conversion of alpha-keto acids to acyl-CoA and CO(2). It contains multiple copies of three enzymatic components: branched-chain alpha-keto acid decarboxylase (E1), lipoamide acyltransferase (E2) and lipoamide dehydrogenase (E3).</text>
</comment>
<evidence type="ECO:0000256" key="8">
    <source>
        <dbReference type="ARBA" id="ARBA00023128"/>
    </source>
</evidence>
<evidence type="ECO:0000313" key="16">
    <source>
        <dbReference type="Proteomes" id="UP000829720"/>
    </source>
</evidence>
<evidence type="ECO:0000256" key="1">
    <source>
        <dbReference type="ARBA" id="ARBA00001964"/>
    </source>
</evidence>
<evidence type="ECO:0000313" key="15">
    <source>
        <dbReference type="EMBL" id="KAI1893675.1"/>
    </source>
</evidence>
<gene>
    <name evidence="15" type="ORF">AGOR_G00126140</name>
</gene>
<keyword evidence="7 12" id="KW-0560">Oxidoreductase</keyword>
<evidence type="ECO:0000256" key="6">
    <source>
        <dbReference type="ARBA" id="ARBA00022958"/>
    </source>
</evidence>
<dbReference type="PANTHER" id="PTHR43380:SF1">
    <property type="entry name" value="2-OXOISOVALERATE DEHYDROGENASE SUBUNIT ALPHA, MITOCHONDRIAL"/>
    <property type="match status" value="1"/>
</dbReference>
<name>A0A8T3DGZ7_9TELE</name>
<organism evidence="15 16">
    <name type="scientific">Albula goreensis</name>
    <dbReference type="NCBI Taxonomy" id="1534307"/>
    <lineage>
        <taxon>Eukaryota</taxon>
        <taxon>Metazoa</taxon>
        <taxon>Chordata</taxon>
        <taxon>Craniata</taxon>
        <taxon>Vertebrata</taxon>
        <taxon>Euteleostomi</taxon>
        <taxon>Actinopterygii</taxon>
        <taxon>Neopterygii</taxon>
        <taxon>Teleostei</taxon>
        <taxon>Albuliformes</taxon>
        <taxon>Albulidae</taxon>
        <taxon>Albula</taxon>
    </lineage>
</organism>
<dbReference type="Gene3D" id="3.40.50.970">
    <property type="match status" value="1"/>
</dbReference>
<sequence>MRRKTTQPFHNRRNLFTSVRSYFSLHIYIYLIAVRALQSTGREEQMATIRSLRKLSAIRYRFISQSKGWRGSPVPCPHRAFHISQQRIKLAAESPKFPGASAEFTDCLEFIEPNMISTIPVYRVMDRDGQIINTSKVPQLSQETVVNFYQKMTLFNTMDKILYESQRQGRISFYATNFGEEGTHIGSAAALDANDLVFGQYREAGVLLYRGFPLDLFMAQCYANADDLGKGRQMPVHYGSKDLNFVTISSTLATQIPQAVGAAYALKRKNLDNVVICYFGEGAASEGDAHAGFNFAATLECPIIFFCRNNGYAISTPTDEQYRGDGIAGRGPSYGIRSIRVDGNDVFAVYNATKEARCRAAAENQPFLIEAMTYRVGHHSTSDDSSTYRSKDEVSYWEKQDHPIRRLRSYLEARGWWGEEEEKAWRKKARCQVMEAFERAEGRLKPQPDLLFTDVYQELPLSLRKQREAMWDTWDSTRSTIPLMPMKSNALCQQCPFPDV</sequence>
<keyword evidence="8" id="KW-0496">Mitochondrion</keyword>
<evidence type="ECO:0000256" key="4">
    <source>
        <dbReference type="ARBA" id="ARBA00022723"/>
    </source>
</evidence>
<evidence type="ECO:0000259" key="14">
    <source>
        <dbReference type="Pfam" id="PF00676"/>
    </source>
</evidence>
<evidence type="ECO:0000256" key="10">
    <source>
        <dbReference type="ARBA" id="ARBA00047149"/>
    </source>
</evidence>
<dbReference type="EC" id="1.2.4.4" evidence="12"/>
<dbReference type="Proteomes" id="UP000829720">
    <property type="component" value="Unassembled WGS sequence"/>
</dbReference>
<evidence type="ECO:0000256" key="13">
    <source>
        <dbReference type="SAM" id="Phobius"/>
    </source>
</evidence>
<evidence type="ECO:0000256" key="12">
    <source>
        <dbReference type="RuleBase" id="RU365014"/>
    </source>
</evidence>
<dbReference type="InterPro" id="IPR001017">
    <property type="entry name" value="DH_E1"/>
</dbReference>
<dbReference type="OrthoDB" id="3845at2759"/>
<keyword evidence="13" id="KW-1133">Transmembrane helix</keyword>
<comment type="similarity">
    <text evidence="3 12">Belongs to the BCKDHA family.</text>
</comment>
<dbReference type="GO" id="GO:0003863">
    <property type="term" value="F:branched-chain 2-oxo acid dehydrogenase activity"/>
    <property type="evidence" value="ECO:0007669"/>
    <property type="project" value="UniProtKB-EC"/>
</dbReference>
<evidence type="ECO:0000256" key="2">
    <source>
        <dbReference type="ARBA" id="ARBA00004305"/>
    </source>
</evidence>
<keyword evidence="6" id="KW-0630">Potassium</keyword>
<feature type="domain" description="Dehydrogenase E1 component" evidence="14">
    <location>
        <begin position="150"/>
        <end position="448"/>
    </location>
</feature>
<dbReference type="FunFam" id="3.40.50.970:FF:000015">
    <property type="entry name" value="2-oxoisovalerate dehydrogenase subunit alpha"/>
    <property type="match status" value="1"/>
</dbReference>
<comment type="subunit">
    <text evidence="10">Heterotetramer of 2 alpha/BCKDHA and 2 beta chains/BCKDHB that forms the branched-chain alpha-keto acid decarboxylase (E1) component of the BCKD complex. The branched-chain alpha-ketoacid dehydrogenase is a large complex composed of three major building blocks E1, E2 and E3. It is organized around E2, a 24-meric cubic core composed of DBT, to which are associated 6 to 12 copies of E1, and approximately 6 copies of the dehydrogenase E3, a DLD dimer. Interacts with PPM1K.</text>
</comment>
<dbReference type="CDD" id="cd02000">
    <property type="entry name" value="TPP_E1_PDC_ADC_BCADC"/>
    <property type="match status" value="1"/>
</dbReference>
<keyword evidence="13" id="KW-0472">Membrane</keyword>
<keyword evidence="16" id="KW-1185">Reference proteome</keyword>
<keyword evidence="13" id="KW-0812">Transmembrane</keyword>
<dbReference type="GO" id="GO:0009083">
    <property type="term" value="P:branched-chain amino acid catabolic process"/>
    <property type="evidence" value="ECO:0007669"/>
    <property type="project" value="TreeGrafter"/>
</dbReference>
<evidence type="ECO:0000256" key="5">
    <source>
        <dbReference type="ARBA" id="ARBA00022946"/>
    </source>
</evidence>
<dbReference type="EMBL" id="JAERUA010000011">
    <property type="protein sequence ID" value="KAI1893675.1"/>
    <property type="molecule type" value="Genomic_DNA"/>
</dbReference>
<comment type="function">
    <text evidence="9">Together with BCKDHB forms the heterotetrameric E1 subunit of the mitochondrial branched-chain alpha-ketoacid dehydrogenase (BCKD) complex. The BCKD complex catalyzes the multi-step oxidative decarboxylation of alpha-ketoacids derived from the branched-chain amino-acids valine, leucine and isoleucine producing CO2 and acyl-CoA which is subsequently utilized to produce energy. The E1 subunit catalyzes the first step with the decarboxylation of the alpha-ketoacid forming an enzyme-product intermediate. A reductive acylation mediated by the lipoylamide cofactor of E2 extracts the acyl group from the E1 active site for the next step of the reaction.</text>
</comment>
<comment type="cofactor">
    <cofactor evidence="1 12">
        <name>thiamine diphosphate</name>
        <dbReference type="ChEBI" id="CHEBI:58937"/>
    </cofactor>
</comment>
<dbReference type="AlphaFoldDB" id="A0A8T3DGZ7"/>
<reference evidence="15" key="1">
    <citation type="submission" date="2021-01" db="EMBL/GenBank/DDBJ databases">
        <authorList>
            <person name="Zahm M."/>
            <person name="Roques C."/>
            <person name="Cabau C."/>
            <person name="Klopp C."/>
            <person name="Donnadieu C."/>
            <person name="Jouanno E."/>
            <person name="Lampietro C."/>
            <person name="Louis A."/>
            <person name="Herpin A."/>
            <person name="Echchiki A."/>
            <person name="Berthelot C."/>
            <person name="Parey E."/>
            <person name="Roest-Crollius H."/>
            <person name="Braasch I."/>
            <person name="Postlethwait J."/>
            <person name="Bobe J."/>
            <person name="Montfort J."/>
            <person name="Bouchez O."/>
            <person name="Begum T."/>
            <person name="Mejri S."/>
            <person name="Adams A."/>
            <person name="Chen W.-J."/>
            <person name="Guiguen Y."/>
        </authorList>
    </citation>
    <scope>NUCLEOTIDE SEQUENCE</scope>
    <source>
        <tissue evidence="15">Blood</tissue>
    </source>
</reference>
<dbReference type="InterPro" id="IPR050771">
    <property type="entry name" value="Alpha-ketoacid_DH_E1_comp"/>
</dbReference>
<keyword evidence="12" id="KW-0786">Thiamine pyrophosphate</keyword>
<feature type="transmembrane region" description="Helical" evidence="13">
    <location>
        <begin position="21"/>
        <end position="38"/>
    </location>
</feature>
<evidence type="ECO:0000256" key="7">
    <source>
        <dbReference type="ARBA" id="ARBA00023002"/>
    </source>
</evidence>
<comment type="subcellular location">
    <subcellularLocation>
        <location evidence="2">Mitochondrion matrix</location>
    </subcellularLocation>
</comment>
<evidence type="ECO:0000256" key="3">
    <source>
        <dbReference type="ARBA" id="ARBA00008646"/>
    </source>
</evidence>
<proteinExistence type="inferred from homology"/>
<accession>A0A8T3DGZ7</accession>
<keyword evidence="4" id="KW-0479">Metal-binding</keyword>
<dbReference type="SUPFAM" id="SSF52518">
    <property type="entry name" value="Thiamin diphosphate-binding fold (THDP-binding)"/>
    <property type="match status" value="1"/>
</dbReference>
<dbReference type="InterPro" id="IPR029061">
    <property type="entry name" value="THDP-binding"/>
</dbReference>
<dbReference type="GO" id="GO:0005759">
    <property type="term" value="C:mitochondrial matrix"/>
    <property type="evidence" value="ECO:0007669"/>
    <property type="project" value="UniProtKB-SubCell"/>
</dbReference>
<dbReference type="Pfam" id="PF00676">
    <property type="entry name" value="E1_dh"/>
    <property type="match status" value="1"/>
</dbReference>
<comment type="caution">
    <text evidence="15">The sequence shown here is derived from an EMBL/GenBank/DDBJ whole genome shotgun (WGS) entry which is preliminary data.</text>
</comment>
<comment type="catalytic activity">
    <reaction evidence="11">
        <text>N(6)-[(R)-lipoyl]-L-lysyl-[protein] + 3-methyl-2-oxobutanoate + H(+) = N(6)-[(R)-S(8)-2-methylpropanoyldihydrolipoyl]-L-lysyl-[protein] + CO2</text>
        <dbReference type="Rhea" id="RHEA:13457"/>
        <dbReference type="Rhea" id="RHEA-COMP:10474"/>
        <dbReference type="Rhea" id="RHEA-COMP:10497"/>
        <dbReference type="ChEBI" id="CHEBI:11851"/>
        <dbReference type="ChEBI" id="CHEBI:15378"/>
        <dbReference type="ChEBI" id="CHEBI:16526"/>
        <dbReference type="ChEBI" id="CHEBI:83099"/>
        <dbReference type="ChEBI" id="CHEBI:83142"/>
        <dbReference type="EC" id="1.2.4.4"/>
    </reaction>
    <physiologicalReaction direction="left-to-right" evidence="11">
        <dbReference type="Rhea" id="RHEA:13458"/>
    </physiologicalReaction>
</comment>
<protein>
    <recommendedName>
        <fullName evidence="12">2-oxoisovalerate dehydrogenase subunit alpha</fullName>
        <ecNumber evidence="12">1.2.4.4</ecNumber>
    </recommendedName>
    <alternativeName>
        <fullName evidence="12">Branched-chain alpha-keto acid dehydrogenase E1 component alpha chain</fullName>
    </alternativeName>
</protein>
<dbReference type="GO" id="GO:0046872">
    <property type="term" value="F:metal ion binding"/>
    <property type="evidence" value="ECO:0007669"/>
    <property type="project" value="UniProtKB-KW"/>
</dbReference>
<evidence type="ECO:0000256" key="11">
    <source>
        <dbReference type="ARBA" id="ARBA00051764"/>
    </source>
</evidence>